<name>A0A934TXT9_9FIRM</name>
<dbReference type="PANTHER" id="PTHR13778:SF47">
    <property type="entry name" value="LIPOPOLYSACCHARIDE 1,3-GALACTOSYLTRANSFERASE"/>
    <property type="match status" value="1"/>
</dbReference>
<dbReference type="SUPFAM" id="SSF53448">
    <property type="entry name" value="Nucleotide-diphospho-sugar transferases"/>
    <property type="match status" value="1"/>
</dbReference>
<dbReference type="Pfam" id="PF01501">
    <property type="entry name" value="Glyco_transf_8"/>
    <property type="match status" value="1"/>
</dbReference>
<keyword evidence="3" id="KW-0479">Metal-binding</keyword>
<dbReference type="CDD" id="cd04194">
    <property type="entry name" value="GT8_A4GalT_like"/>
    <property type="match status" value="1"/>
</dbReference>
<dbReference type="RefSeq" id="WP_201426625.1">
    <property type="nucleotide sequence ID" value="NZ_JAEQMG010000023.1"/>
</dbReference>
<evidence type="ECO:0000256" key="2">
    <source>
        <dbReference type="ARBA" id="ARBA00022679"/>
    </source>
</evidence>
<dbReference type="Gene3D" id="3.90.550.10">
    <property type="entry name" value="Spore Coat Polysaccharide Biosynthesis Protein SpsA, Chain A"/>
    <property type="match status" value="1"/>
</dbReference>
<organism evidence="4 5">
    <name type="scientific">Ruminococcus difficilis</name>
    <dbReference type="NCBI Taxonomy" id="2763069"/>
    <lineage>
        <taxon>Bacteria</taxon>
        <taxon>Bacillati</taxon>
        <taxon>Bacillota</taxon>
        <taxon>Clostridia</taxon>
        <taxon>Eubacteriales</taxon>
        <taxon>Oscillospiraceae</taxon>
        <taxon>Ruminococcus</taxon>
    </lineage>
</organism>
<dbReference type="Proteomes" id="UP000633365">
    <property type="component" value="Unassembled WGS sequence"/>
</dbReference>
<sequence length="338" mass="39660">MNIVYSSSDSYAEICGISITSLFENNKSVDKITVFIIDNNISEVNKERLQKTAKKYMRELVFVPKIDLEKIANTQIYVGRWNIGTFFRLYLSSILPREIDRVIYIDCDMIVRKPLDDVYNLDLGKCSVAGADDCRSDLYRIEIGCDPGTVYINNGFMLIDLKKWREEGTEKEFTEFISQRKGDLTYMDQAPLNGILGSKNKIYELSPIYNAQRVFFDFSFDELMRLRKPEHHLSAEEYNEAVTDPVVVHFTPVFISGTRPWQIKDNHPFTPEYRHYKSISEWKDEPYRKDDRKKKKKIMTVLCKICPRPLMISIMSYLHAVWYPKKRISIRDKNMKGD</sequence>
<dbReference type="InterPro" id="IPR002495">
    <property type="entry name" value="Glyco_trans_8"/>
</dbReference>
<dbReference type="AlphaFoldDB" id="A0A934TXT9"/>
<keyword evidence="2" id="KW-0808">Transferase</keyword>
<dbReference type="PANTHER" id="PTHR13778">
    <property type="entry name" value="GLYCOSYLTRANSFERASE 8 DOMAIN-CONTAINING PROTEIN"/>
    <property type="match status" value="1"/>
</dbReference>
<reference evidence="4" key="1">
    <citation type="submission" date="2021-01" db="EMBL/GenBank/DDBJ databases">
        <title>Genome public.</title>
        <authorList>
            <person name="Liu C."/>
            <person name="Sun Q."/>
        </authorList>
    </citation>
    <scope>NUCLEOTIDE SEQUENCE</scope>
    <source>
        <strain evidence="4">M6</strain>
    </source>
</reference>
<dbReference type="GO" id="GO:0016757">
    <property type="term" value="F:glycosyltransferase activity"/>
    <property type="evidence" value="ECO:0007669"/>
    <property type="project" value="UniProtKB-KW"/>
</dbReference>
<keyword evidence="5" id="KW-1185">Reference proteome</keyword>
<dbReference type="EMBL" id="JAEQMG010000023">
    <property type="protein sequence ID" value="MBK6087316.1"/>
    <property type="molecule type" value="Genomic_DNA"/>
</dbReference>
<accession>A0A934TXT9</accession>
<evidence type="ECO:0000313" key="5">
    <source>
        <dbReference type="Proteomes" id="UP000633365"/>
    </source>
</evidence>
<protein>
    <submittedName>
        <fullName evidence="4">Glycosyltransferase family 8 protein</fullName>
    </submittedName>
</protein>
<dbReference type="GO" id="GO:0046872">
    <property type="term" value="F:metal ion binding"/>
    <property type="evidence" value="ECO:0007669"/>
    <property type="project" value="UniProtKB-KW"/>
</dbReference>
<keyword evidence="1" id="KW-0328">Glycosyltransferase</keyword>
<dbReference type="InterPro" id="IPR050748">
    <property type="entry name" value="Glycosyltrans_8_dom-fam"/>
</dbReference>
<evidence type="ECO:0000256" key="3">
    <source>
        <dbReference type="ARBA" id="ARBA00022723"/>
    </source>
</evidence>
<evidence type="ECO:0000256" key="1">
    <source>
        <dbReference type="ARBA" id="ARBA00022676"/>
    </source>
</evidence>
<gene>
    <name evidence="4" type="ORF">JKK62_01365</name>
</gene>
<evidence type="ECO:0000313" key="4">
    <source>
        <dbReference type="EMBL" id="MBK6087316.1"/>
    </source>
</evidence>
<comment type="caution">
    <text evidence="4">The sequence shown here is derived from an EMBL/GenBank/DDBJ whole genome shotgun (WGS) entry which is preliminary data.</text>
</comment>
<dbReference type="InterPro" id="IPR029044">
    <property type="entry name" value="Nucleotide-diphossugar_trans"/>
</dbReference>
<proteinExistence type="predicted"/>